<dbReference type="EMBL" id="CP119311">
    <property type="protein sequence ID" value="WEK37026.1"/>
    <property type="molecule type" value="Genomic_DNA"/>
</dbReference>
<dbReference type="GO" id="GO:0016491">
    <property type="term" value="F:oxidoreductase activity"/>
    <property type="evidence" value="ECO:0007669"/>
    <property type="project" value="InterPro"/>
</dbReference>
<evidence type="ECO:0000313" key="4">
    <source>
        <dbReference type="EMBL" id="WEK37026.1"/>
    </source>
</evidence>
<protein>
    <submittedName>
        <fullName evidence="4">TlpA disulfide reductase family protein</fullName>
    </submittedName>
</protein>
<evidence type="ECO:0000256" key="1">
    <source>
        <dbReference type="ARBA" id="ARBA00023284"/>
    </source>
</evidence>
<feature type="domain" description="Thioredoxin" evidence="3">
    <location>
        <begin position="318"/>
        <end position="468"/>
    </location>
</feature>
<dbReference type="Proteomes" id="UP001220610">
    <property type="component" value="Chromosome"/>
</dbReference>
<dbReference type="InterPro" id="IPR017937">
    <property type="entry name" value="Thioredoxin_CS"/>
</dbReference>
<keyword evidence="2" id="KW-0732">Signal</keyword>
<dbReference type="InterPro" id="IPR036249">
    <property type="entry name" value="Thioredoxin-like_sf"/>
</dbReference>
<feature type="chain" id="PRO_5042518877" evidence="2">
    <location>
        <begin position="23"/>
        <end position="474"/>
    </location>
</feature>
<dbReference type="SUPFAM" id="SSF52833">
    <property type="entry name" value="Thioredoxin-like"/>
    <property type="match status" value="1"/>
</dbReference>
<proteinExistence type="predicted"/>
<name>A0AAJ6BJ67_9BACT</name>
<keyword evidence="1" id="KW-0676">Redox-active center</keyword>
<evidence type="ECO:0000259" key="3">
    <source>
        <dbReference type="PROSITE" id="PS51352"/>
    </source>
</evidence>
<sequence>MQLLTKCLAIGGLALLQLTAVAQRPRVSGPLAELVDQKDSVLLQQKLQQLENSKEEKDLLLLSSYYRYTMNGPKVEALEKMAEKRFPNGEAAFGNALGVIYDEQNGPANEKNYAAFFKRFGNIQALKGHRFFDFAKYYVANSFVNEDTAKVRQWIEKITDTVYRTRAYSYGCRELMGVGKYPAAETLIRRSVTDMERRGQDTAREYFDYVKALANVLLKNKKYQEGYGYAAMALEHGNSADKELREIFLNLQVGTKLYKAALPGMAASVAGGAASTLVREELKNAYLAVYGGESGFTAFADSLKAISKNTLRQEMKAQTGSDMAYDFVLKDLNGKTVSLADYKGKVVILDFWATWCAPCKASFPDMQRSVNKYSKDKDVAFFFVHTFEKNENPVKDAADFIKDKQYTFQVLMDLKDEATKSNKVAAGFNIKGIPTKIIIDRQGLVRFRQVGFSKKDEAFQEEMDYMIETAKSDS</sequence>
<organism evidence="4 5">
    <name type="scientific">Candidatus Pseudobacter hemicellulosilyticus</name>
    <dbReference type="NCBI Taxonomy" id="3121375"/>
    <lineage>
        <taxon>Bacteria</taxon>
        <taxon>Pseudomonadati</taxon>
        <taxon>Bacteroidota</taxon>
        <taxon>Chitinophagia</taxon>
        <taxon>Chitinophagales</taxon>
        <taxon>Chitinophagaceae</taxon>
        <taxon>Pseudobacter</taxon>
    </lineage>
</organism>
<dbReference type="PROSITE" id="PS51352">
    <property type="entry name" value="THIOREDOXIN_2"/>
    <property type="match status" value="1"/>
</dbReference>
<gene>
    <name evidence="4" type="ORF">P0Y53_05885</name>
</gene>
<dbReference type="AlphaFoldDB" id="A0AAJ6BJ67"/>
<evidence type="ECO:0000256" key="2">
    <source>
        <dbReference type="SAM" id="SignalP"/>
    </source>
</evidence>
<dbReference type="PANTHER" id="PTHR42852:SF17">
    <property type="entry name" value="THIOREDOXIN-LIKE PROTEIN HI_1115"/>
    <property type="match status" value="1"/>
</dbReference>
<dbReference type="CDD" id="cd02966">
    <property type="entry name" value="TlpA_like_family"/>
    <property type="match status" value="1"/>
</dbReference>
<dbReference type="InterPro" id="IPR000866">
    <property type="entry name" value="AhpC/TSA"/>
</dbReference>
<feature type="signal peptide" evidence="2">
    <location>
        <begin position="1"/>
        <end position="22"/>
    </location>
</feature>
<dbReference type="PANTHER" id="PTHR42852">
    <property type="entry name" value="THIOL:DISULFIDE INTERCHANGE PROTEIN DSBE"/>
    <property type="match status" value="1"/>
</dbReference>
<dbReference type="InterPro" id="IPR050553">
    <property type="entry name" value="Thioredoxin_ResA/DsbE_sf"/>
</dbReference>
<evidence type="ECO:0000313" key="5">
    <source>
        <dbReference type="Proteomes" id="UP001220610"/>
    </source>
</evidence>
<reference evidence="4" key="1">
    <citation type="submission" date="2023-03" db="EMBL/GenBank/DDBJ databases">
        <title>Andean soil-derived lignocellulolytic bacterial consortium as a source of novel taxa and putative plastic-active enzymes.</title>
        <authorList>
            <person name="Diaz-Garcia L."/>
            <person name="Chuvochina M."/>
            <person name="Feuerriegel G."/>
            <person name="Bunk B."/>
            <person name="Sproer C."/>
            <person name="Streit W.R."/>
            <person name="Rodriguez L.M."/>
            <person name="Overmann J."/>
            <person name="Jimenez D.J."/>
        </authorList>
    </citation>
    <scope>NUCLEOTIDE SEQUENCE</scope>
    <source>
        <strain evidence="4">MAG 7</strain>
    </source>
</reference>
<dbReference type="GO" id="GO:0016209">
    <property type="term" value="F:antioxidant activity"/>
    <property type="evidence" value="ECO:0007669"/>
    <property type="project" value="InterPro"/>
</dbReference>
<accession>A0AAJ6BJ67</accession>
<dbReference type="PROSITE" id="PS00194">
    <property type="entry name" value="THIOREDOXIN_1"/>
    <property type="match status" value="1"/>
</dbReference>
<dbReference type="Gene3D" id="3.40.30.10">
    <property type="entry name" value="Glutaredoxin"/>
    <property type="match status" value="1"/>
</dbReference>
<dbReference type="Pfam" id="PF00578">
    <property type="entry name" value="AhpC-TSA"/>
    <property type="match status" value="1"/>
</dbReference>
<dbReference type="InterPro" id="IPR013766">
    <property type="entry name" value="Thioredoxin_domain"/>
</dbReference>